<feature type="transmembrane region" description="Helical" evidence="1">
    <location>
        <begin position="186"/>
        <end position="203"/>
    </location>
</feature>
<proteinExistence type="predicted"/>
<gene>
    <name evidence="2" type="ORF">EUA98_08740</name>
</gene>
<feature type="transmembrane region" description="Helical" evidence="1">
    <location>
        <begin position="377"/>
        <end position="399"/>
    </location>
</feature>
<dbReference type="OrthoDB" id="5141198at2"/>
<feature type="transmembrane region" description="Helical" evidence="1">
    <location>
        <begin position="238"/>
        <end position="259"/>
    </location>
</feature>
<keyword evidence="1" id="KW-0472">Membrane</keyword>
<feature type="transmembrane region" description="Helical" evidence="1">
    <location>
        <begin position="306"/>
        <end position="329"/>
    </location>
</feature>
<accession>A0A4Q5N2B3</accession>
<feature type="transmembrane region" description="Helical" evidence="1">
    <location>
        <begin position="271"/>
        <end position="294"/>
    </location>
</feature>
<evidence type="ECO:0000256" key="1">
    <source>
        <dbReference type="SAM" id="Phobius"/>
    </source>
</evidence>
<evidence type="ECO:0000313" key="2">
    <source>
        <dbReference type="EMBL" id="RYV51363.1"/>
    </source>
</evidence>
<feature type="transmembrane region" description="Helical" evidence="1">
    <location>
        <begin position="405"/>
        <end position="424"/>
    </location>
</feature>
<keyword evidence="1" id="KW-0812">Transmembrane</keyword>
<dbReference type="AlphaFoldDB" id="A0A4Q5N2B3"/>
<feature type="transmembrane region" description="Helical" evidence="1">
    <location>
        <begin position="156"/>
        <end position="174"/>
    </location>
</feature>
<dbReference type="Proteomes" id="UP000293764">
    <property type="component" value="Unassembled WGS sequence"/>
</dbReference>
<reference evidence="2 3" key="1">
    <citation type="submission" date="2019-01" db="EMBL/GenBank/DDBJ databases">
        <title>Novel species of Cellulomonas.</title>
        <authorList>
            <person name="Liu Q."/>
            <person name="Xin Y.-H."/>
        </authorList>
    </citation>
    <scope>NUCLEOTIDE SEQUENCE [LARGE SCALE GENOMIC DNA]</scope>
    <source>
        <strain evidence="2 3">HLT2-17</strain>
    </source>
</reference>
<keyword evidence="3" id="KW-1185">Reference proteome</keyword>
<dbReference type="RefSeq" id="WP_130102295.1">
    <property type="nucleotide sequence ID" value="NZ_SDWW01000017.1"/>
</dbReference>
<evidence type="ECO:0000313" key="3">
    <source>
        <dbReference type="Proteomes" id="UP000293764"/>
    </source>
</evidence>
<comment type="caution">
    <text evidence="2">The sequence shown here is derived from an EMBL/GenBank/DDBJ whole genome shotgun (WGS) entry which is preliminary data.</text>
</comment>
<feature type="transmembrane region" description="Helical" evidence="1">
    <location>
        <begin position="96"/>
        <end position="118"/>
    </location>
</feature>
<dbReference type="EMBL" id="SDWW01000017">
    <property type="protein sequence ID" value="RYV51363.1"/>
    <property type="molecule type" value="Genomic_DNA"/>
</dbReference>
<protein>
    <submittedName>
        <fullName evidence="2">Uncharacterized protein</fullName>
    </submittedName>
</protein>
<feature type="transmembrane region" description="Helical" evidence="1">
    <location>
        <begin position="335"/>
        <end position="356"/>
    </location>
</feature>
<keyword evidence="1" id="KW-1133">Transmembrane helix</keyword>
<feature type="transmembrane region" description="Helical" evidence="1">
    <location>
        <begin position="130"/>
        <end position="150"/>
    </location>
</feature>
<sequence>MTKIRSALWALLGTVLLALGAIPAARVPIIGDDFHAFFESYAIVDGNAGSAFAYGWNQGLLAGHFNPVGQAIGAVYHFGAFAVSSSLGISPQYYDVFFGSGLMWLTVAGAALTLTWGLRHAGAVGQVSYWRNFALLAAVVASTLQLHPWSNDPVTSFGPAGWGSAAIGFALLGMSLRSTVPGRTSVADFFLVGALAVVAVLYYEMLVGMIAGTAAVYVGVVVRARLRRNTADLRRGLLLGVVGVVLPAVIFVGGRFLAIPSTESNYTGTTLSVGSAAAATWWTAIVGALPGGGWRYLSEMAGSVELALKPVALALLLCLAVGLLVVAWMRAPRLWVPWTRAALIPVAGVVATWALTTATHTTTQKYIDEIKVPGQVYLYYVVGVVCAAILISWAIIALAPRAPSFAGPVALLLVGAFLMIQMPLNWRLATVSADAFALNRTLAGVVVTDEASEDERCAALAAWVTRPWPDYYREAVVGDAQEDFERVFGEPFCTDPVVLEQAATPAVVG</sequence>
<name>A0A4Q5N2B3_9MICO</name>
<organism evidence="2 3">
    <name type="scientific">Pengzhenrongella frigida</name>
    <dbReference type="NCBI Taxonomy" id="1259133"/>
    <lineage>
        <taxon>Bacteria</taxon>
        <taxon>Bacillati</taxon>
        <taxon>Actinomycetota</taxon>
        <taxon>Actinomycetes</taxon>
        <taxon>Micrococcales</taxon>
        <taxon>Pengzhenrongella</taxon>
    </lineage>
</organism>